<dbReference type="PANTHER" id="PTHR12606:SF1">
    <property type="entry name" value="UBIQUITIN-LIKE-SPECIFIC PROTEASE 1A"/>
    <property type="match status" value="1"/>
</dbReference>
<gene>
    <name evidence="7" type="primary">SENP1</name>
    <name evidence="7" type="ORF">TSPGSL018_23409</name>
</gene>
<evidence type="ECO:0000256" key="2">
    <source>
        <dbReference type="ARBA" id="ARBA00022670"/>
    </source>
</evidence>
<accession>A0A061QVC0</accession>
<feature type="region of interest" description="Disordered" evidence="5">
    <location>
        <begin position="128"/>
        <end position="150"/>
    </location>
</feature>
<proteinExistence type="inferred from homology"/>
<dbReference type="SUPFAM" id="SSF54001">
    <property type="entry name" value="Cysteine proteinases"/>
    <property type="match status" value="1"/>
</dbReference>
<dbReference type="PANTHER" id="PTHR12606">
    <property type="entry name" value="SENTRIN/SUMO-SPECIFIC PROTEASE"/>
    <property type="match status" value="1"/>
</dbReference>
<name>A0A061QVC0_9CHLO</name>
<dbReference type="GO" id="GO:0006508">
    <property type="term" value="P:proteolysis"/>
    <property type="evidence" value="ECO:0007669"/>
    <property type="project" value="UniProtKB-KW"/>
</dbReference>
<feature type="domain" description="Ubiquitin-like protease family profile" evidence="6">
    <location>
        <begin position="453"/>
        <end position="638"/>
    </location>
</feature>
<evidence type="ECO:0000313" key="7">
    <source>
        <dbReference type="EMBL" id="JAC62424.1"/>
    </source>
</evidence>
<dbReference type="AlphaFoldDB" id="A0A061QVC0"/>
<dbReference type="PROSITE" id="PS50600">
    <property type="entry name" value="ULP_PROTEASE"/>
    <property type="match status" value="1"/>
</dbReference>
<evidence type="ECO:0000256" key="4">
    <source>
        <dbReference type="ARBA" id="ARBA00022807"/>
    </source>
</evidence>
<protein>
    <submittedName>
        <fullName evidence="7">Sentrin-specific protease 1</fullName>
    </submittedName>
</protein>
<dbReference type="InterPro" id="IPR038765">
    <property type="entry name" value="Papain-like_cys_pep_sf"/>
</dbReference>
<dbReference type="GO" id="GO:0005634">
    <property type="term" value="C:nucleus"/>
    <property type="evidence" value="ECO:0007669"/>
    <property type="project" value="TreeGrafter"/>
</dbReference>
<keyword evidence="4" id="KW-0788">Thiol protease</keyword>
<dbReference type="EMBL" id="GBEZ01024577">
    <property type="protein sequence ID" value="JAC62424.1"/>
    <property type="molecule type" value="Transcribed_RNA"/>
</dbReference>
<dbReference type="GO" id="GO:0016929">
    <property type="term" value="F:deSUMOylase activity"/>
    <property type="evidence" value="ECO:0007669"/>
    <property type="project" value="TreeGrafter"/>
</dbReference>
<comment type="similarity">
    <text evidence="1">Belongs to the peptidase C48 family.</text>
</comment>
<sequence>MGLWSKFRRWISPQPKRKLEDQEGVYYAGCSGSPPNEGEACGNGFCSLHEDLGTHSRTHLTPPVQALGCSLHLTYSAGDLETLPSHALEESEWRASALCQAWPRKNAPKPLWEQAPQSQHLSLQLLPHGPSHEAASLPRNPPPSKRPRYTTAARPASFNPFLAYSAGSMHKSIKKQPVAQIAGNWRESAGLQEYAWQLREVADIIEGVSKKQTSDLVWSSVQLTGKIIHGNHRAEGFETPGRDLTNLSRWAERDDSEPRMPWQELYDQSIKAKADAEECSKGLSKLLLRAHLTVCGESKKSLQTASQRGDELARELNARSEKRINVMLEKKQWRADLLARSSAVEAPPEMRPERWFPEETETAGDDIVQCDADAVNLISSDDDEAPCPLKLQAKQESPCHSEHAHIQLGNLELYCSEWDVGLTPLTEEDELLYKQGIGTPEHAVVAMHPITRDRLYGKDMWRLQPGEWLGDEVINMYLKLLQQRDTRLRSLAQADGIRFPKCHFFSSFFYCKLYSDTGSYNFSGVRRWTREARLRSMLQESRSILECDKVFVPIHKPSHWCMAVIDLTKRTLCYYDSLHGRDAKCLECLARYIEDEAKDKNGDVLDTSGWPRLFPSSIPRQRNGFDCGMFAVKFADYESRGCDFNFSQEHMPYFRKRMVCELMRMSVV</sequence>
<dbReference type="Pfam" id="PF02902">
    <property type="entry name" value="Peptidase_C48"/>
    <property type="match status" value="1"/>
</dbReference>
<keyword evidence="3" id="KW-0378">Hydrolase</keyword>
<organism evidence="7">
    <name type="scientific">Tetraselmis sp. GSL018</name>
    <dbReference type="NCBI Taxonomy" id="582737"/>
    <lineage>
        <taxon>Eukaryota</taxon>
        <taxon>Viridiplantae</taxon>
        <taxon>Chlorophyta</taxon>
        <taxon>core chlorophytes</taxon>
        <taxon>Chlorodendrophyceae</taxon>
        <taxon>Chlorodendrales</taxon>
        <taxon>Chlorodendraceae</taxon>
        <taxon>Tetraselmis</taxon>
    </lineage>
</organism>
<dbReference type="InterPro" id="IPR003653">
    <property type="entry name" value="Peptidase_C48_C"/>
</dbReference>
<reference evidence="7" key="1">
    <citation type="submission" date="2014-05" db="EMBL/GenBank/DDBJ databases">
        <title>The transcriptome of the halophilic microalga Tetraselmis sp. GSL018 isolated from the Great Salt Lake, Utah.</title>
        <authorList>
            <person name="Jinkerson R.E."/>
            <person name="D'Adamo S."/>
            <person name="Posewitz M.C."/>
        </authorList>
    </citation>
    <scope>NUCLEOTIDE SEQUENCE</scope>
    <source>
        <strain evidence="7">GSL018</strain>
    </source>
</reference>
<evidence type="ECO:0000256" key="3">
    <source>
        <dbReference type="ARBA" id="ARBA00022801"/>
    </source>
</evidence>
<dbReference type="GO" id="GO:0016926">
    <property type="term" value="P:protein desumoylation"/>
    <property type="evidence" value="ECO:0007669"/>
    <property type="project" value="TreeGrafter"/>
</dbReference>
<evidence type="ECO:0000256" key="1">
    <source>
        <dbReference type="ARBA" id="ARBA00005234"/>
    </source>
</evidence>
<evidence type="ECO:0000256" key="5">
    <source>
        <dbReference type="SAM" id="MobiDB-lite"/>
    </source>
</evidence>
<evidence type="ECO:0000259" key="6">
    <source>
        <dbReference type="PROSITE" id="PS50600"/>
    </source>
</evidence>
<keyword evidence="2 7" id="KW-0645">Protease</keyword>
<dbReference type="Gene3D" id="3.40.395.10">
    <property type="entry name" value="Adenoviral Proteinase, Chain A"/>
    <property type="match status" value="1"/>
</dbReference>